<gene>
    <name evidence="3" type="ORF">MKZ38_006971</name>
</gene>
<reference evidence="3" key="1">
    <citation type="submission" date="2022-07" db="EMBL/GenBank/DDBJ databases">
        <title>Draft genome sequence of Zalerion maritima ATCC 34329, a (micro)plastics degrading marine fungus.</title>
        <authorList>
            <person name="Paco A."/>
            <person name="Goncalves M.F.M."/>
            <person name="Rocha-Santos T.A.P."/>
            <person name="Alves A."/>
        </authorList>
    </citation>
    <scope>NUCLEOTIDE SEQUENCE</scope>
    <source>
        <strain evidence="3">ATCC 34329</strain>
    </source>
</reference>
<accession>A0AAD5WQ22</accession>
<proteinExistence type="predicted"/>
<feature type="compositionally biased region" description="Polar residues" evidence="1">
    <location>
        <begin position="36"/>
        <end position="45"/>
    </location>
</feature>
<evidence type="ECO:0000313" key="3">
    <source>
        <dbReference type="EMBL" id="KAJ2895045.1"/>
    </source>
</evidence>
<name>A0AAD5WQ22_9PEZI</name>
<evidence type="ECO:0000256" key="2">
    <source>
        <dbReference type="SAM" id="SignalP"/>
    </source>
</evidence>
<organism evidence="3 4">
    <name type="scientific">Zalerion maritima</name>
    <dbReference type="NCBI Taxonomy" id="339359"/>
    <lineage>
        <taxon>Eukaryota</taxon>
        <taxon>Fungi</taxon>
        <taxon>Dikarya</taxon>
        <taxon>Ascomycota</taxon>
        <taxon>Pezizomycotina</taxon>
        <taxon>Sordariomycetes</taxon>
        <taxon>Lulworthiomycetidae</taxon>
        <taxon>Lulworthiales</taxon>
        <taxon>Lulworthiaceae</taxon>
        <taxon>Zalerion</taxon>
    </lineage>
</organism>
<protein>
    <recommendedName>
        <fullName evidence="5">Male reproductive-related protein Mar-Mrr</fullName>
    </recommendedName>
</protein>
<feature type="signal peptide" evidence="2">
    <location>
        <begin position="1"/>
        <end position="24"/>
    </location>
</feature>
<dbReference type="EMBL" id="JAKWBI020000433">
    <property type="protein sequence ID" value="KAJ2895045.1"/>
    <property type="molecule type" value="Genomic_DNA"/>
</dbReference>
<keyword evidence="4" id="KW-1185">Reference proteome</keyword>
<dbReference type="Proteomes" id="UP001201980">
    <property type="component" value="Unassembled WGS sequence"/>
</dbReference>
<keyword evidence="2" id="KW-0732">Signal</keyword>
<dbReference type="AlphaFoldDB" id="A0AAD5WQ22"/>
<feature type="chain" id="PRO_5042240515" description="Male reproductive-related protein Mar-Mrr" evidence="2">
    <location>
        <begin position="25"/>
        <end position="91"/>
    </location>
</feature>
<sequence length="91" mass="9120">MVSSLRLPISVGLILGVRAGMAKAGPGGDTFGVNRGSEQALSDGTSEPDPEPARDANRGVLGVVHLPSTVAELAGDHTTYWGSGNFSGDGG</sequence>
<evidence type="ECO:0000256" key="1">
    <source>
        <dbReference type="SAM" id="MobiDB-lite"/>
    </source>
</evidence>
<comment type="caution">
    <text evidence="3">The sequence shown here is derived from an EMBL/GenBank/DDBJ whole genome shotgun (WGS) entry which is preliminary data.</text>
</comment>
<evidence type="ECO:0000313" key="4">
    <source>
        <dbReference type="Proteomes" id="UP001201980"/>
    </source>
</evidence>
<evidence type="ECO:0008006" key="5">
    <source>
        <dbReference type="Google" id="ProtNLM"/>
    </source>
</evidence>
<feature type="region of interest" description="Disordered" evidence="1">
    <location>
        <begin position="25"/>
        <end position="56"/>
    </location>
</feature>